<dbReference type="EMBL" id="ML996578">
    <property type="protein sequence ID" value="KAF2755202.1"/>
    <property type="molecule type" value="Genomic_DNA"/>
</dbReference>
<sequence>MPKRSHHGTQDLEQPSKRRRLAGARLDRLSDLSDELLLRILSFLSTGTLVLCRRVSTRLKAVATDSQLWKAAYYNRFVRPRALRLPGISDSAKHLLFSSKSSKWLDEEYLVRRGETLDWMKQYKLRHNWTRGSCAVSEISISDLPPAPPLLLRYHNGIVFTLDSSDGLRAWSSKERRELLATSVIEPHTKDDLPTSMAVDESNDPQFANQDIRISIGFHDGRFCIYSFQPDVRRFARMYEHARSSIGRLSAMTLRWPYLTTMSETRQLSIYKFAEVLGSSREYSQLAPPRLLSSLKSHTTSKPLSLSMKITHHAVVASIAYTLPTYFSGYSVGIQEVRLSLDGDIVESRLATADHGVFQPLHAHPQAVGESSTSPNGTNARDFGSFSTPTSLSYTHPYLLVAHPDNTLTLYLVTSSLEKLAISPGSRLWGHTSSVSGAHVGGRGRAVSVSCRGGEMRVWELEGGVSSLGNRKRLLNGELSIRVKTDRDLVQTNQNSLESTESDRGFGLGLSWADRVEDSSVTRGWVGFDDENVVVLKELAEGAQALVVYDFT</sequence>
<evidence type="ECO:0000259" key="1">
    <source>
        <dbReference type="PROSITE" id="PS50181"/>
    </source>
</evidence>
<feature type="domain" description="F-box" evidence="1">
    <location>
        <begin position="26"/>
        <end position="72"/>
    </location>
</feature>
<dbReference type="PROSITE" id="PS50181">
    <property type="entry name" value="FBOX"/>
    <property type="match status" value="1"/>
</dbReference>
<gene>
    <name evidence="2" type="ORF">EJ05DRAFT_503508</name>
</gene>
<dbReference type="AlphaFoldDB" id="A0A6A6VX73"/>
<dbReference type="SUPFAM" id="SSF81383">
    <property type="entry name" value="F-box domain"/>
    <property type="match status" value="1"/>
</dbReference>
<organism evidence="2 3">
    <name type="scientific">Pseudovirgaria hyperparasitica</name>
    <dbReference type="NCBI Taxonomy" id="470096"/>
    <lineage>
        <taxon>Eukaryota</taxon>
        <taxon>Fungi</taxon>
        <taxon>Dikarya</taxon>
        <taxon>Ascomycota</taxon>
        <taxon>Pezizomycotina</taxon>
        <taxon>Dothideomycetes</taxon>
        <taxon>Dothideomycetes incertae sedis</taxon>
        <taxon>Acrospermales</taxon>
        <taxon>Acrospermaceae</taxon>
        <taxon>Pseudovirgaria</taxon>
    </lineage>
</organism>
<dbReference type="Gene3D" id="1.20.1280.50">
    <property type="match status" value="1"/>
</dbReference>
<dbReference type="Gene3D" id="2.130.10.10">
    <property type="entry name" value="YVTN repeat-like/Quinoprotein amine dehydrogenase"/>
    <property type="match status" value="1"/>
</dbReference>
<dbReference type="GeneID" id="54488487"/>
<dbReference type="SMART" id="SM00256">
    <property type="entry name" value="FBOX"/>
    <property type="match status" value="1"/>
</dbReference>
<dbReference type="OrthoDB" id="3219396at2759"/>
<keyword evidence="3" id="KW-1185">Reference proteome</keyword>
<name>A0A6A6VX73_9PEZI</name>
<protein>
    <recommendedName>
        <fullName evidence="1">F-box domain-containing protein</fullName>
    </recommendedName>
</protein>
<dbReference type="InterPro" id="IPR015943">
    <property type="entry name" value="WD40/YVTN_repeat-like_dom_sf"/>
</dbReference>
<accession>A0A6A6VX73</accession>
<dbReference type="InterPro" id="IPR036047">
    <property type="entry name" value="F-box-like_dom_sf"/>
</dbReference>
<dbReference type="InterPro" id="IPR001810">
    <property type="entry name" value="F-box_dom"/>
</dbReference>
<dbReference type="InterPro" id="IPR011047">
    <property type="entry name" value="Quinoprotein_ADH-like_sf"/>
</dbReference>
<dbReference type="Proteomes" id="UP000799437">
    <property type="component" value="Unassembled WGS sequence"/>
</dbReference>
<proteinExistence type="predicted"/>
<dbReference type="RefSeq" id="XP_033597653.1">
    <property type="nucleotide sequence ID" value="XM_033747433.1"/>
</dbReference>
<reference evidence="2" key="1">
    <citation type="journal article" date="2020" name="Stud. Mycol.">
        <title>101 Dothideomycetes genomes: a test case for predicting lifestyles and emergence of pathogens.</title>
        <authorList>
            <person name="Haridas S."/>
            <person name="Albert R."/>
            <person name="Binder M."/>
            <person name="Bloem J."/>
            <person name="Labutti K."/>
            <person name="Salamov A."/>
            <person name="Andreopoulos B."/>
            <person name="Baker S."/>
            <person name="Barry K."/>
            <person name="Bills G."/>
            <person name="Bluhm B."/>
            <person name="Cannon C."/>
            <person name="Castanera R."/>
            <person name="Culley D."/>
            <person name="Daum C."/>
            <person name="Ezra D."/>
            <person name="Gonzalez J."/>
            <person name="Henrissat B."/>
            <person name="Kuo A."/>
            <person name="Liang C."/>
            <person name="Lipzen A."/>
            <person name="Lutzoni F."/>
            <person name="Magnuson J."/>
            <person name="Mondo S."/>
            <person name="Nolan M."/>
            <person name="Ohm R."/>
            <person name="Pangilinan J."/>
            <person name="Park H.-J."/>
            <person name="Ramirez L."/>
            <person name="Alfaro M."/>
            <person name="Sun H."/>
            <person name="Tritt A."/>
            <person name="Yoshinaga Y."/>
            <person name="Zwiers L.-H."/>
            <person name="Turgeon B."/>
            <person name="Goodwin S."/>
            <person name="Spatafora J."/>
            <person name="Crous P."/>
            <person name="Grigoriev I."/>
        </authorList>
    </citation>
    <scope>NUCLEOTIDE SEQUENCE</scope>
    <source>
        <strain evidence="2">CBS 121739</strain>
    </source>
</reference>
<evidence type="ECO:0000313" key="3">
    <source>
        <dbReference type="Proteomes" id="UP000799437"/>
    </source>
</evidence>
<dbReference type="Pfam" id="PF25499">
    <property type="entry name" value="Beta-prop_pof12"/>
    <property type="match status" value="1"/>
</dbReference>
<evidence type="ECO:0000313" key="2">
    <source>
        <dbReference type="EMBL" id="KAF2755202.1"/>
    </source>
</evidence>
<dbReference type="Pfam" id="PF12937">
    <property type="entry name" value="F-box-like"/>
    <property type="match status" value="1"/>
</dbReference>
<dbReference type="SUPFAM" id="SSF50998">
    <property type="entry name" value="Quinoprotein alcohol dehydrogenase-like"/>
    <property type="match status" value="1"/>
</dbReference>